<dbReference type="InterPro" id="IPR054843">
    <property type="entry name" value="Slam_hemophilin_C"/>
</dbReference>
<evidence type="ECO:0000313" key="5">
    <source>
        <dbReference type="EMBL" id="QCR03212.1"/>
    </source>
</evidence>
<organism evidence="4 6">
    <name type="scientific">Brenneria nigrifluens DSM 30175 = ATCC 13028</name>
    <dbReference type="NCBI Taxonomy" id="1121120"/>
    <lineage>
        <taxon>Bacteria</taxon>
        <taxon>Pseudomonadati</taxon>
        <taxon>Pseudomonadota</taxon>
        <taxon>Gammaproteobacteria</taxon>
        <taxon>Enterobacterales</taxon>
        <taxon>Pectobacteriaceae</taxon>
        <taxon>Brenneria</taxon>
    </lineage>
</organism>
<sequence>MNITLRKTALAFAIASIASVAQAAVVGGQSDEDSPFHVGTATFGNIGAAGAGVTGQIGNLTASFSHFSSPDYQDSNDVYKVSGRQLVEDGAPGSGPYDHSGIGVWSFAQVGSQDVWFGEWDAEAAAGDGAIGDKVAGTHNVWYVGESGDVATTLPTGAPVTYTVQSINNYTGATLPTSTLTANFDGLTASSTGDISFSGGAITNTGSDVQLAANGVNVASSGGTNGDLAGNFFGTGAAAVAGIVTFADRNQDTAFGGSKNP</sequence>
<dbReference type="RefSeq" id="WP_009111277.1">
    <property type="nucleotide sequence ID" value="NZ_KZ818968.1"/>
</dbReference>
<dbReference type="EMBL" id="QDKK01000043">
    <property type="protein sequence ID" value="PWC20900.1"/>
    <property type="molecule type" value="Genomic_DNA"/>
</dbReference>
<evidence type="ECO:0000313" key="4">
    <source>
        <dbReference type="EMBL" id="PWC20900.1"/>
    </source>
</evidence>
<evidence type="ECO:0000313" key="6">
    <source>
        <dbReference type="Proteomes" id="UP000295985"/>
    </source>
</evidence>
<evidence type="ECO:0000313" key="7">
    <source>
        <dbReference type="Proteomes" id="UP000303847"/>
    </source>
</evidence>
<keyword evidence="1" id="KW-0732">Signal</keyword>
<evidence type="ECO:0000259" key="3">
    <source>
        <dbReference type="Pfam" id="PF22829"/>
    </source>
</evidence>
<feature type="signal peptide" evidence="1">
    <location>
        <begin position="1"/>
        <end position="23"/>
    </location>
</feature>
<name>A0A2U1UGU4_9GAMM</name>
<protein>
    <recommendedName>
        <fullName evidence="8">Transferrin-binding protein B C-lobe/N-lobe beta barrel domain-containing protein</fullName>
    </recommendedName>
</protein>
<reference evidence="5 7" key="2">
    <citation type="submission" date="2018-11" db="EMBL/GenBank/DDBJ databases">
        <title>Genome sequences of Brenneria nigrifluens and Brenneria rubrifaciens.</title>
        <authorList>
            <person name="Poret-Peterson A.T."/>
            <person name="McClean A.E."/>
            <person name="Kluepfel D.A."/>
        </authorList>
    </citation>
    <scope>NUCLEOTIDE SEQUENCE [LARGE SCALE GENOMIC DNA]</scope>
    <source>
        <strain evidence="5 7">ATCC 13028</strain>
    </source>
</reference>
<dbReference type="OrthoDB" id="8607327at2"/>
<dbReference type="SUPFAM" id="SSF56925">
    <property type="entry name" value="OMPA-like"/>
    <property type="match status" value="1"/>
</dbReference>
<evidence type="ECO:0000256" key="1">
    <source>
        <dbReference type="SAM" id="SignalP"/>
    </source>
</evidence>
<dbReference type="Pfam" id="PF22828">
    <property type="entry name" value="HphA_N"/>
    <property type="match status" value="1"/>
</dbReference>
<gene>
    <name evidence="4" type="ORF">DDT54_19990</name>
    <name evidence="5" type="ORF">EH206_02685</name>
</gene>
<dbReference type="InterPro" id="IPR011250">
    <property type="entry name" value="OMP/PagP_B-barrel"/>
</dbReference>
<accession>A0A2U1UGU4</accession>
<feature type="domain" description="HphA N-terminal heme-binding" evidence="2">
    <location>
        <begin position="21"/>
        <end position="128"/>
    </location>
</feature>
<dbReference type="Gene3D" id="2.40.160.90">
    <property type="match status" value="1"/>
</dbReference>
<feature type="domain" description="HphA C-terminal" evidence="3">
    <location>
        <begin position="152"/>
        <end position="259"/>
    </location>
</feature>
<evidence type="ECO:0000259" key="2">
    <source>
        <dbReference type="Pfam" id="PF22828"/>
    </source>
</evidence>
<evidence type="ECO:0008006" key="8">
    <source>
        <dbReference type="Google" id="ProtNLM"/>
    </source>
</evidence>
<dbReference type="InterPro" id="IPR054536">
    <property type="entry name" value="HphA_C"/>
</dbReference>
<feature type="chain" id="PRO_5015440274" description="Transferrin-binding protein B C-lobe/N-lobe beta barrel domain-containing protein" evidence="1">
    <location>
        <begin position="24"/>
        <end position="261"/>
    </location>
</feature>
<dbReference type="InterPro" id="IPR054535">
    <property type="entry name" value="HphA_N"/>
</dbReference>
<proteinExistence type="predicted"/>
<reference evidence="4 6" key="1">
    <citation type="submission" date="2018-04" db="EMBL/GenBank/DDBJ databases">
        <title>Brenneria corticis sp.nov.</title>
        <authorList>
            <person name="Li Y."/>
        </authorList>
    </citation>
    <scope>NUCLEOTIDE SEQUENCE [LARGE SCALE GENOMIC DNA]</scope>
    <source>
        <strain evidence="4 6">LMG 2694</strain>
    </source>
</reference>
<dbReference type="AlphaFoldDB" id="A0A2U1UGU4"/>
<dbReference type="NCBIfam" id="NF041636">
    <property type="entry name" value="slam_lipo"/>
    <property type="match status" value="1"/>
</dbReference>
<dbReference type="EMBL" id="CP034036">
    <property type="protein sequence ID" value="QCR03212.1"/>
    <property type="molecule type" value="Genomic_DNA"/>
</dbReference>
<dbReference type="Proteomes" id="UP000303847">
    <property type="component" value="Chromosome"/>
</dbReference>
<dbReference type="Pfam" id="PF22829">
    <property type="entry name" value="HphA_C"/>
    <property type="match status" value="1"/>
</dbReference>
<dbReference type="Proteomes" id="UP000295985">
    <property type="component" value="Unassembled WGS sequence"/>
</dbReference>
<keyword evidence="7" id="KW-1185">Reference proteome</keyword>